<name>A0ABR2MSR9_9ASPA</name>
<dbReference type="Proteomes" id="UP001412067">
    <property type="component" value="Unassembled WGS sequence"/>
</dbReference>
<proteinExistence type="predicted"/>
<sequence>MQRAERVPLSSMHSREHFIPAMPQLRIALLVEFSVSLGFSDVEQERREREELDKLLEQNRLRVEEARRREALEQQEKELERYQELELLQRQKEEAMRRKKLEEEAERANQMKLLGKNRARPKLSFAIGLK</sequence>
<protein>
    <submittedName>
        <fullName evidence="2">Uncharacterized protein</fullName>
    </submittedName>
</protein>
<dbReference type="InterPro" id="IPR033371">
    <property type="entry name" value="ARGLU1"/>
</dbReference>
<gene>
    <name evidence="2" type="ORF">KSP40_PGU013567</name>
</gene>
<accession>A0ABR2MSR9</accession>
<evidence type="ECO:0000256" key="1">
    <source>
        <dbReference type="SAM" id="Coils"/>
    </source>
</evidence>
<dbReference type="EMBL" id="JBBWWR010000005">
    <property type="protein sequence ID" value="KAK8967215.1"/>
    <property type="molecule type" value="Genomic_DNA"/>
</dbReference>
<comment type="caution">
    <text evidence="2">The sequence shown here is derived from an EMBL/GenBank/DDBJ whole genome shotgun (WGS) entry which is preliminary data.</text>
</comment>
<evidence type="ECO:0000313" key="3">
    <source>
        <dbReference type="Proteomes" id="UP001412067"/>
    </source>
</evidence>
<dbReference type="PANTHER" id="PTHR31711:SF1">
    <property type="entry name" value="ARGININE AND GLUTAMATE-RICH PROTEIN 1"/>
    <property type="match status" value="1"/>
</dbReference>
<organism evidence="2 3">
    <name type="scientific">Platanthera guangdongensis</name>
    <dbReference type="NCBI Taxonomy" id="2320717"/>
    <lineage>
        <taxon>Eukaryota</taxon>
        <taxon>Viridiplantae</taxon>
        <taxon>Streptophyta</taxon>
        <taxon>Embryophyta</taxon>
        <taxon>Tracheophyta</taxon>
        <taxon>Spermatophyta</taxon>
        <taxon>Magnoliopsida</taxon>
        <taxon>Liliopsida</taxon>
        <taxon>Asparagales</taxon>
        <taxon>Orchidaceae</taxon>
        <taxon>Orchidoideae</taxon>
        <taxon>Orchideae</taxon>
        <taxon>Orchidinae</taxon>
        <taxon>Platanthera</taxon>
    </lineage>
</organism>
<reference evidence="2 3" key="1">
    <citation type="journal article" date="2022" name="Nat. Plants">
        <title>Genomes of leafy and leafless Platanthera orchids illuminate the evolution of mycoheterotrophy.</title>
        <authorList>
            <person name="Li M.H."/>
            <person name="Liu K.W."/>
            <person name="Li Z."/>
            <person name="Lu H.C."/>
            <person name="Ye Q.L."/>
            <person name="Zhang D."/>
            <person name="Wang J.Y."/>
            <person name="Li Y.F."/>
            <person name="Zhong Z.M."/>
            <person name="Liu X."/>
            <person name="Yu X."/>
            <person name="Liu D.K."/>
            <person name="Tu X.D."/>
            <person name="Liu B."/>
            <person name="Hao Y."/>
            <person name="Liao X.Y."/>
            <person name="Jiang Y.T."/>
            <person name="Sun W.H."/>
            <person name="Chen J."/>
            <person name="Chen Y.Q."/>
            <person name="Ai Y."/>
            <person name="Zhai J.W."/>
            <person name="Wu S.S."/>
            <person name="Zhou Z."/>
            <person name="Hsiao Y.Y."/>
            <person name="Wu W.L."/>
            <person name="Chen Y.Y."/>
            <person name="Lin Y.F."/>
            <person name="Hsu J.L."/>
            <person name="Li C.Y."/>
            <person name="Wang Z.W."/>
            <person name="Zhao X."/>
            <person name="Zhong W.Y."/>
            <person name="Ma X.K."/>
            <person name="Ma L."/>
            <person name="Huang J."/>
            <person name="Chen G.Z."/>
            <person name="Huang M.Z."/>
            <person name="Huang L."/>
            <person name="Peng D.H."/>
            <person name="Luo Y.B."/>
            <person name="Zou S.Q."/>
            <person name="Chen S.P."/>
            <person name="Lan S."/>
            <person name="Tsai W.C."/>
            <person name="Van de Peer Y."/>
            <person name="Liu Z.J."/>
        </authorList>
    </citation>
    <scope>NUCLEOTIDE SEQUENCE [LARGE SCALE GENOMIC DNA]</scope>
    <source>
        <strain evidence="2">Lor288</strain>
    </source>
</reference>
<keyword evidence="3" id="KW-1185">Reference proteome</keyword>
<feature type="coiled-coil region" evidence="1">
    <location>
        <begin position="42"/>
        <end position="118"/>
    </location>
</feature>
<evidence type="ECO:0000313" key="2">
    <source>
        <dbReference type="EMBL" id="KAK8967215.1"/>
    </source>
</evidence>
<dbReference type="PANTHER" id="PTHR31711">
    <property type="entry name" value="ARGININE AND GLUTAMATE-RICH PROTEIN 1"/>
    <property type="match status" value="1"/>
</dbReference>
<keyword evidence="1" id="KW-0175">Coiled coil</keyword>
<dbReference type="Pfam" id="PF15346">
    <property type="entry name" value="ARGLU"/>
    <property type="match status" value="1"/>
</dbReference>